<sequence>MYLEYSLRPIDLRNKFTLSSPALLPSLAQNTCLMRTRWNTFFTLTSPKCKCGERNEVVALSAFLRFFEYSIRGPLMNAVNALSALLHPGDHARERSALLAFSKSSSNINVSQ</sequence>
<organism evidence="1 2">
    <name type="scientific">Vigna mungo</name>
    <name type="common">Black gram</name>
    <name type="synonym">Phaseolus mungo</name>
    <dbReference type="NCBI Taxonomy" id="3915"/>
    <lineage>
        <taxon>Eukaryota</taxon>
        <taxon>Viridiplantae</taxon>
        <taxon>Streptophyta</taxon>
        <taxon>Embryophyta</taxon>
        <taxon>Tracheophyta</taxon>
        <taxon>Spermatophyta</taxon>
        <taxon>Magnoliopsida</taxon>
        <taxon>eudicotyledons</taxon>
        <taxon>Gunneridae</taxon>
        <taxon>Pentapetalae</taxon>
        <taxon>rosids</taxon>
        <taxon>fabids</taxon>
        <taxon>Fabales</taxon>
        <taxon>Fabaceae</taxon>
        <taxon>Papilionoideae</taxon>
        <taxon>50 kb inversion clade</taxon>
        <taxon>NPAAA clade</taxon>
        <taxon>indigoferoid/millettioid clade</taxon>
        <taxon>Phaseoleae</taxon>
        <taxon>Vigna</taxon>
    </lineage>
</organism>
<name>A0AAQ3RG60_VIGMU</name>
<reference evidence="1 2" key="1">
    <citation type="journal article" date="2023" name="Life. Sci Alliance">
        <title>Evolutionary insights into 3D genome organization and epigenetic landscape of Vigna mungo.</title>
        <authorList>
            <person name="Junaid A."/>
            <person name="Singh B."/>
            <person name="Bhatia S."/>
        </authorList>
    </citation>
    <scope>NUCLEOTIDE SEQUENCE [LARGE SCALE GENOMIC DNA]</scope>
    <source>
        <strain evidence="1">Urdbean</strain>
    </source>
</reference>
<dbReference type="AlphaFoldDB" id="A0AAQ3RG60"/>
<protein>
    <submittedName>
        <fullName evidence="1">Uncharacterized protein</fullName>
    </submittedName>
</protein>
<evidence type="ECO:0000313" key="1">
    <source>
        <dbReference type="EMBL" id="WVY91557.1"/>
    </source>
</evidence>
<keyword evidence="2" id="KW-1185">Reference proteome</keyword>
<accession>A0AAQ3RG60</accession>
<dbReference type="EMBL" id="CP144690">
    <property type="protein sequence ID" value="WVY91557.1"/>
    <property type="molecule type" value="Genomic_DNA"/>
</dbReference>
<feature type="non-terminal residue" evidence="1">
    <location>
        <position position="112"/>
    </location>
</feature>
<evidence type="ECO:0000313" key="2">
    <source>
        <dbReference type="Proteomes" id="UP001374535"/>
    </source>
</evidence>
<dbReference type="Proteomes" id="UP001374535">
    <property type="component" value="Chromosome 11"/>
</dbReference>
<proteinExistence type="predicted"/>
<gene>
    <name evidence="1" type="ORF">V8G54_037071</name>
</gene>